<evidence type="ECO:0000313" key="2">
    <source>
        <dbReference type="EMBL" id="EKC19563.1"/>
    </source>
</evidence>
<feature type="domain" description="GPR180-like N-terminal" evidence="1">
    <location>
        <begin position="25"/>
        <end position="151"/>
    </location>
</feature>
<accession>K1PDJ0</accession>
<sequence length="181" mass="20681">METSRFVLVFCVICIALCAAEQCVIKGQVNTKLQWYGYMLQKTFQTNDSRVEYQITYPEKECCANLLIYYDDQISQLTESMSCQERVDVLPKDNYQIIPLSTKSAAKGCTLYRDNEGTNFYVCTGERTLNSNGPRSWYFAISRCGASQNQGLLNMNYHFNVTGHYGKCEADPLSKTIYPEN</sequence>
<evidence type="ECO:0000259" key="1">
    <source>
        <dbReference type="Pfam" id="PF21892"/>
    </source>
</evidence>
<dbReference type="Pfam" id="PF21892">
    <property type="entry name" value="TMEM145_N"/>
    <property type="match status" value="1"/>
</dbReference>
<dbReference type="InParanoid" id="K1PDJ0"/>
<organism evidence="2">
    <name type="scientific">Magallana gigas</name>
    <name type="common">Pacific oyster</name>
    <name type="synonym">Crassostrea gigas</name>
    <dbReference type="NCBI Taxonomy" id="29159"/>
    <lineage>
        <taxon>Eukaryota</taxon>
        <taxon>Metazoa</taxon>
        <taxon>Spiralia</taxon>
        <taxon>Lophotrochozoa</taxon>
        <taxon>Mollusca</taxon>
        <taxon>Bivalvia</taxon>
        <taxon>Autobranchia</taxon>
        <taxon>Pteriomorphia</taxon>
        <taxon>Ostreida</taxon>
        <taxon>Ostreoidea</taxon>
        <taxon>Ostreidae</taxon>
        <taxon>Magallana</taxon>
    </lineage>
</organism>
<dbReference type="HOGENOM" id="CLU_1490433_0_0_1"/>
<reference evidence="2" key="1">
    <citation type="journal article" date="2012" name="Nature">
        <title>The oyster genome reveals stress adaptation and complexity of shell formation.</title>
        <authorList>
            <person name="Zhang G."/>
            <person name="Fang X."/>
            <person name="Guo X."/>
            <person name="Li L."/>
            <person name="Luo R."/>
            <person name="Xu F."/>
            <person name="Yang P."/>
            <person name="Zhang L."/>
            <person name="Wang X."/>
            <person name="Qi H."/>
            <person name="Xiong Z."/>
            <person name="Que H."/>
            <person name="Xie Y."/>
            <person name="Holland P.W."/>
            <person name="Paps J."/>
            <person name="Zhu Y."/>
            <person name="Wu F."/>
            <person name="Chen Y."/>
            <person name="Wang J."/>
            <person name="Peng C."/>
            <person name="Meng J."/>
            <person name="Yang L."/>
            <person name="Liu J."/>
            <person name="Wen B."/>
            <person name="Zhang N."/>
            <person name="Huang Z."/>
            <person name="Zhu Q."/>
            <person name="Feng Y."/>
            <person name="Mount A."/>
            <person name="Hedgecock D."/>
            <person name="Xu Z."/>
            <person name="Liu Y."/>
            <person name="Domazet-Loso T."/>
            <person name="Du Y."/>
            <person name="Sun X."/>
            <person name="Zhang S."/>
            <person name="Liu B."/>
            <person name="Cheng P."/>
            <person name="Jiang X."/>
            <person name="Li J."/>
            <person name="Fan D."/>
            <person name="Wang W."/>
            <person name="Fu W."/>
            <person name="Wang T."/>
            <person name="Wang B."/>
            <person name="Zhang J."/>
            <person name="Peng Z."/>
            <person name="Li Y."/>
            <person name="Li N."/>
            <person name="Wang J."/>
            <person name="Chen M."/>
            <person name="He Y."/>
            <person name="Tan F."/>
            <person name="Song X."/>
            <person name="Zheng Q."/>
            <person name="Huang R."/>
            <person name="Yang H."/>
            <person name="Du X."/>
            <person name="Chen L."/>
            <person name="Yang M."/>
            <person name="Gaffney P.M."/>
            <person name="Wang S."/>
            <person name="Luo L."/>
            <person name="She Z."/>
            <person name="Ming Y."/>
            <person name="Huang W."/>
            <person name="Zhang S."/>
            <person name="Huang B."/>
            <person name="Zhang Y."/>
            <person name="Qu T."/>
            <person name="Ni P."/>
            <person name="Miao G."/>
            <person name="Wang J."/>
            <person name="Wang Q."/>
            <person name="Steinberg C.E."/>
            <person name="Wang H."/>
            <person name="Li N."/>
            <person name="Qian L."/>
            <person name="Zhang G."/>
            <person name="Li Y."/>
            <person name="Yang H."/>
            <person name="Liu X."/>
            <person name="Wang J."/>
            <person name="Yin Y."/>
            <person name="Wang J."/>
        </authorList>
    </citation>
    <scope>NUCLEOTIDE SEQUENCE [LARGE SCALE GENOMIC DNA]</scope>
    <source>
        <strain evidence="2">05x7-T-G4-1.051#20</strain>
    </source>
</reference>
<protein>
    <recommendedName>
        <fullName evidence="1">GPR180-like N-terminal domain-containing protein</fullName>
    </recommendedName>
</protein>
<dbReference type="AlphaFoldDB" id="K1PDJ0"/>
<proteinExistence type="predicted"/>
<dbReference type="InterPro" id="IPR053880">
    <property type="entry name" value="GPR180-like_N"/>
</dbReference>
<gene>
    <name evidence="2" type="ORF">CGI_10008231</name>
</gene>
<name>K1PDJ0_MAGGI</name>
<dbReference type="EMBL" id="JH816990">
    <property type="protein sequence ID" value="EKC19563.1"/>
    <property type="molecule type" value="Genomic_DNA"/>
</dbReference>